<reference evidence="1" key="1">
    <citation type="submission" date="2019-08" db="EMBL/GenBank/DDBJ databases">
        <authorList>
            <person name="Kucharzyk K."/>
            <person name="Murdoch R.W."/>
            <person name="Higgins S."/>
            <person name="Loffler F."/>
        </authorList>
    </citation>
    <scope>NUCLEOTIDE SEQUENCE</scope>
</reference>
<accession>A0A645JD52</accession>
<evidence type="ECO:0000313" key="1">
    <source>
        <dbReference type="EMBL" id="MPN61628.1"/>
    </source>
</evidence>
<comment type="caution">
    <text evidence="1">The sequence shown here is derived from an EMBL/GenBank/DDBJ whole genome shotgun (WGS) entry which is preliminary data.</text>
</comment>
<name>A0A645JD52_9ZZZZ</name>
<organism evidence="1">
    <name type="scientific">bioreactor metagenome</name>
    <dbReference type="NCBI Taxonomy" id="1076179"/>
    <lineage>
        <taxon>unclassified sequences</taxon>
        <taxon>metagenomes</taxon>
        <taxon>ecological metagenomes</taxon>
    </lineage>
</organism>
<dbReference type="AlphaFoldDB" id="A0A645JD52"/>
<gene>
    <name evidence="1" type="ORF">SDC9_209366</name>
</gene>
<sequence length="76" mass="8469">MIKGDVAELQQQLDLLVRIAVVERVGVCRSGEDIQKIADFEDGLLEIVKATNCRREAPVSWNAHPEYHGQLAVRLG</sequence>
<proteinExistence type="predicted"/>
<dbReference type="EMBL" id="VSSQ01138492">
    <property type="protein sequence ID" value="MPN61628.1"/>
    <property type="molecule type" value="Genomic_DNA"/>
</dbReference>
<protein>
    <submittedName>
        <fullName evidence="1">Uncharacterized protein</fullName>
    </submittedName>
</protein>